<dbReference type="InterPro" id="IPR022691">
    <property type="entry name" value="Tscrpt_elong_fac_GreA/B_N"/>
</dbReference>
<dbReference type="PANTHER" id="PTHR30437:SF4">
    <property type="entry name" value="TRANSCRIPTION ELONGATION FACTOR GREA"/>
    <property type="match status" value="1"/>
</dbReference>
<dbReference type="Proteomes" id="UP000178495">
    <property type="component" value="Unassembled WGS sequence"/>
</dbReference>
<comment type="caution">
    <text evidence="12">The sequence shown here is derived from an EMBL/GenBank/DDBJ whole genome shotgun (WGS) entry which is preliminary data.</text>
</comment>
<dbReference type="SUPFAM" id="SSF54534">
    <property type="entry name" value="FKBP-like"/>
    <property type="match status" value="1"/>
</dbReference>
<dbReference type="InterPro" id="IPR036805">
    <property type="entry name" value="Tscrpt_elong_fac_GreA/B_N_sf"/>
</dbReference>
<feature type="coiled-coil region" evidence="8">
    <location>
        <begin position="4"/>
        <end position="34"/>
    </location>
</feature>
<dbReference type="HAMAP" id="MF_00105">
    <property type="entry name" value="GreA_GreB"/>
    <property type="match status" value="1"/>
</dbReference>
<dbReference type="InterPro" id="IPR006359">
    <property type="entry name" value="Tscrpt_elong_fac_GreA"/>
</dbReference>
<comment type="similarity">
    <text evidence="1 8 9">Belongs to the GreA/GreB family.</text>
</comment>
<dbReference type="STRING" id="1798652.A3A43_02105"/>
<evidence type="ECO:0000256" key="3">
    <source>
        <dbReference type="ARBA" id="ARBA00023015"/>
    </source>
</evidence>
<dbReference type="InterPro" id="IPR018151">
    <property type="entry name" value="TF_GreA/GreB_CS"/>
</dbReference>
<dbReference type="InterPro" id="IPR028624">
    <property type="entry name" value="Tscrpt_elong_fac_GreA/B"/>
</dbReference>
<evidence type="ECO:0000313" key="13">
    <source>
        <dbReference type="Proteomes" id="UP000178495"/>
    </source>
</evidence>
<dbReference type="FunFam" id="1.10.287.180:FF:000001">
    <property type="entry name" value="Transcription elongation factor GreA"/>
    <property type="match status" value="1"/>
</dbReference>
<dbReference type="Gene3D" id="3.10.50.30">
    <property type="entry name" value="Transcription elongation factor, GreA/GreB, C-terminal domain"/>
    <property type="match status" value="1"/>
</dbReference>
<dbReference type="NCBIfam" id="TIGR01462">
    <property type="entry name" value="greA"/>
    <property type="match status" value="1"/>
</dbReference>
<dbReference type="PROSITE" id="PS00829">
    <property type="entry name" value="GREAB_1"/>
    <property type="match status" value="1"/>
</dbReference>
<dbReference type="InterPro" id="IPR023459">
    <property type="entry name" value="Tscrpt_elong_fac_GreA/B_fam"/>
</dbReference>
<sequence length="155" mass="17591">MEVMERYYLTKERLEELKKELEVLKTQKRLEVAEHLKRAKEYGDLSENSEYASAREEQSRVESRIFELEELLKKAVIIRKSGGSDRAEVGSKVTVKKDEQLFEYLIVGSAEAKPEEGRISNESPLGRAFLGRKVGDSVVVTAPAGPVTYQITKIE</sequence>
<dbReference type="Pfam" id="PF01272">
    <property type="entry name" value="GreA_GreB"/>
    <property type="match status" value="1"/>
</dbReference>
<dbReference type="PIRSF" id="PIRSF006092">
    <property type="entry name" value="GreA_GreB"/>
    <property type="match status" value="1"/>
</dbReference>
<dbReference type="NCBIfam" id="NF001263">
    <property type="entry name" value="PRK00226.1-4"/>
    <property type="match status" value="1"/>
</dbReference>
<keyword evidence="4 8" id="KW-0238">DNA-binding</keyword>
<keyword evidence="3 8" id="KW-0805">Transcription regulation</keyword>
<feature type="domain" description="Transcription elongation factor GreA/GreB N-terminal" evidence="11">
    <location>
        <begin position="8"/>
        <end position="77"/>
    </location>
</feature>
<organism evidence="12 13">
    <name type="scientific">Candidatus Liptonbacteria bacterium RIFCSPLOWO2_01_FULL_56_20</name>
    <dbReference type="NCBI Taxonomy" id="1798652"/>
    <lineage>
        <taxon>Bacteria</taxon>
        <taxon>Candidatus Liptoniibacteriota</taxon>
    </lineage>
</organism>
<evidence type="ECO:0000259" key="10">
    <source>
        <dbReference type="Pfam" id="PF01272"/>
    </source>
</evidence>
<evidence type="ECO:0000256" key="2">
    <source>
        <dbReference type="ARBA" id="ARBA00013729"/>
    </source>
</evidence>
<dbReference type="GO" id="GO:0070063">
    <property type="term" value="F:RNA polymerase binding"/>
    <property type="evidence" value="ECO:0007669"/>
    <property type="project" value="InterPro"/>
</dbReference>
<dbReference type="SUPFAM" id="SSF46557">
    <property type="entry name" value="GreA transcript cleavage protein, N-terminal domain"/>
    <property type="match status" value="1"/>
</dbReference>
<keyword evidence="8" id="KW-0175">Coiled coil</keyword>
<keyword evidence="12" id="KW-0648">Protein biosynthesis</keyword>
<dbReference type="InterPro" id="IPR001437">
    <property type="entry name" value="Tscrpt_elong_fac_GreA/B_C"/>
</dbReference>
<dbReference type="InterPro" id="IPR036953">
    <property type="entry name" value="GreA/GreB_C_sf"/>
</dbReference>
<feature type="domain" description="Transcription elongation factor GreA/GreB C-terminal" evidence="10">
    <location>
        <begin position="84"/>
        <end position="155"/>
    </location>
</feature>
<dbReference type="GO" id="GO:0006354">
    <property type="term" value="P:DNA-templated transcription elongation"/>
    <property type="evidence" value="ECO:0007669"/>
    <property type="project" value="TreeGrafter"/>
</dbReference>
<evidence type="ECO:0000256" key="7">
    <source>
        <dbReference type="ARBA" id="ARBA00030776"/>
    </source>
</evidence>
<protein>
    <recommendedName>
        <fullName evidence="2 8">Transcription elongation factor GreA</fullName>
    </recommendedName>
    <alternativeName>
        <fullName evidence="7 8">Transcript cleavage factor GreA</fullName>
    </alternativeName>
</protein>
<keyword evidence="12" id="KW-0251">Elongation factor</keyword>
<dbReference type="Gene3D" id="1.10.287.180">
    <property type="entry name" value="Transcription elongation factor, GreA/GreB, N-terminal domain"/>
    <property type="match status" value="1"/>
</dbReference>
<evidence type="ECO:0000259" key="11">
    <source>
        <dbReference type="Pfam" id="PF03449"/>
    </source>
</evidence>
<dbReference type="AlphaFoldDB" id="A0A1G2CIN3"/>
<dbReference type="Pfam" id="PF03449">
    <property type="entry name" value="GreA_GreB_N"/>
    <property type="match status" value="1"/>
</dbReference>
<evidence type="ECO:0000313" key="12">
    <source>
        <dbReference type="EMBL" id="OGZ01253.1"/>
    </source>
</evidence>
<name>A0A1G2CIN3_9BACT</name>
<dbReference type="EMBL" id="MHLC01000017">
    <property type="protein sequence ID" value="OGZ01253.1"/>
    <property type="molecule type" value="Genomic_DNA"/>
</dbReference>
<dbReference type="GO" id="GO:0032784">
    <property type="term" value="P:regulation of DNA-templated transcription elongation"/>
    <property type="evidence" value="ECO:0007669"/>
    <property type="project" value="UniProtKB-UniRule"/>
</dbReference>
<reference evidence="12 13" key="1">
    <citation type="journal article" date="2016" name="Nat. Commun.">
        <title>Thousands of microbial genomes shed light on interconnected biogeochemical processes in an aquifer system.</title>
        <authorList>
            <person name="Anantharaman K."/>
            <person name="Brown C.T."/>
            <person name="Hug L.A."/>
            <person name="Sharon I."/>
            <person name="Castelle C.J."/>
            <person name="Probst A.J."/>
            <person name="Thomas B.C."/>
            <person name="Singh A."/>
            <person name="Wilkins M.J."/>
            <person name="Karaoz U."/>
            <person name="Brodie E.L."/>
            <person name="Williams K.H."/>
            <person name="Hubbard S.S."/>
            <person name="Banfield J.F."/>
        </authorList>
    </citation>
    <scope>NUCLEOTIDE SEQUENCE [LARGE SCALE GENOMIC DNA]</scope>
</reference>
<evidence type="ECO:0000256" key="5">
    <source>
        <dbReference type="ARBA" id="ARBA00023163"/>
    </source>
</evidence>
<keyword evidence="5 8" id="KW-0804">Transcription</keyword>
<accession>A0A1G2CIN3</accession>
<gene>
    <name evidence="8" type="primary">greA</name>
    <name evidence="12" type="ORF">A3A43_02105</name>
</gene>
<proteinExistence type="inferred from homology"/>
<evidence type="ECO:0000256" key="8">
    <source>
        <dbReference type="HAMAP-Rule" id="MF_00105"/>
    </source>
</evidence>
<comment type="function">
    <text evidence="6 8 9">Necessary for efficient RNA polymerase transcription elongation past template-encoded arresting sites. The arresting sites in DNA have the property of trapping a certain fraction of elongating RNA polymerases that pass through, resulting in locked ternary complexes. Cleavage of the nascent transcript by cleavage factors such as GreA or GreB allows the resumption of elongation from the new 3'terminus. GreA releases sequences of 2 to 3 nucleotides.</text>
</comment>
<evidence type="ECO:0000256" key="1">
    <source>
        <dbReference type="ARBA" id="ARBA00008213"/>
    </source>
</evidence>
<dbReference type="GO" id="GO:0003677">
    <property type="term" value="F:DNA binding"/>
    <property type="evidence" value="ECO:0007669"/>
    <property type="project" value="UniProtKB-UniRule"/>
</dbReference>
<dbReference type="PANTHER" id="PTHR30437">
    <property type="entry name" value="TRANSCRIPTION ELONGATION FACTOR GREA"/>
    <property type="match status" value="1"/>
</dbReference>
<evidence type="ECO:0000256" key="6">
    <source>
        <dbReference type="ARBA" id="ARBA00024916"/>
    </source>
</evidence>
<evidence type="ECO:0000256" key="9">
    <source>
        <dbReference type="RuleBase" id="RU000556"/>
    </source>
</evidence>
<evidence type="ECO:0000256" key="4">
    <source>
        <dbReference type="ARBA" id="ARBA00023125"/>
    </source>
</evidence>
<dbReference type="GO" id="GO:0003746">
    <property type="term" value="F:translation elongation factor activity"/>
    <property type="evidence" value="ECO:0007669"/>
    <property type="project" value="UniProtKB-KW"/>
</dbReference>